<evidence type="ECO:0000256" key="1">
    <source>
        <dbReference type="ARBA" id="ARBA00004141"/>
    </source>
</evidence>
<dbReference type="Proteomes" id="UP000807716">
    <property type="component" value="Unassembled WGS sequence"/>
</dbReference>
<feature type="transmembrane region" description="Helical" evidence="6">
    <location>
        <begin position="26"/>
        <end position="42"/>
    </location>
</feature>
<dbReference type="OrthoDB" id="3026777at2759"/>
<sequence>MSLIAFFTIGYWTSLADRYGRKLLMSVAILPISFDMAALLFMQSDYNTLPGTGLLYVVAVVKGVFGGGMLIDGAVMSYISDCTTMESRSRIIGQIMVIVSLCTIIGSLIGGYIIERAGGDMTIVLKLGAIVGPLATLYCAFVLPESMHLTMLAACEDDSGSDLNPQALSANALNSDQATRSMTSWKDKIIATLKMMVAPLQLFIPGRLEMSEDPNVVKLPTRYSLLLLVFSRALLEMANDGVGSLMIPYTNVEFHWIHDMDAIFIAYSGFLSLVVFIAVFPVCQVLYKKFAVKSDCKSSGPLSFPSGSDDDNENEDAWEGEVEEDSHDASSGLLGNRGTGSTPRNSSKETEDPNRYFEIDYHFYLIGILLTAISFMLVPIYRTEAVYFAAEIFSVLGSVANL</sequence>
<proteinExistence type="predicted"/>
<feature type="transmembrane region" description="Helical" evidence="6">
    <location>
        <begin position="264"/>
        <end position="287"/>
    </location>
</feature>
<accession>A0A9P6UCT8</accession>
<organism evidence="7 8">
    <name type="scientific">Actinomortierella ambigua</name>
    <dbReference type="NCBI Taxonomy" id="1343610"/>
    <lineage>
        <taxon>Eukaryota</taxon>
        <taxon>Fungi</taxon>
        <taxon>Fungi incertae sedis</taxon>
        <taxon>Mucoromycota</taxon>
        <taxon>Mortierellomycotina</taxon>
        <taxon>Mortierellomycetes</taxon>
        <taxon>Mortierellales</taxon>
        <taxon>Mortierellaceae</taxon>
        <taxon>Actinomortierella</taxon>
    </lineage>
</organism>
<dbReference type="GO" id="GO:0016020">
    <property type="term" value="C:membrane"/>
    <property type="evidence" value="ECO:0007669"/>
    <property type="project" value="UniProtKB-SubCell"/>
</dbReference>
<dbReference type="SUPFAM" id="SSF103473">
    <property type="entry name" value="MFS general substrate transporter"/>
    <property type="match status" value="1"/>
</dbReference>
<feature type="transmembrane region" description="Helical" evidence="6">
    <location>
        <begin position="123"/>
        <end position="143"/>
    </location>
</feature>
<gene>
    <name evidence="7" type="ORF">DFQ27_003209</name>
</gene>
<dbReference type="InterPro" id="IPR036259">
    <property type="entry name" value="MFS_trans_sf"/>
</dbReference>
<protein>
    <submittedName>
        <fullName evidence="7">Uncharacterized protein</fullName>
    </submittedName>
</protein>
<feature type="transmembrane region" description="Helical" evidence="6">
    <location>
        <begin position="54"/>
        <end position="79"/>
    </location>
</feature>
<feature type="transmembrane region" description="Helical" evidence="6">
    <location>
        <begin position="363"/>
        <end position="381"/>
    </location>
</feature>
<evidence type="ECO:0000256" key="3">
    <source>
        <dbReference type="ARBA" id="ARBA00022989"/>
    </source>
</evidence>
<feature type="transmembrane region" description="Helical" evidence="6">
    <location>
        <begin position="91"/>
        <end position="114"/>
    </location>
</feature>
<dbReference type="PANTHER" id="PTHR23507">
    <property type="entry name" value="ZGC:174356"/>
    <property type="match status" value="1"/>
</dbReference>
<dbReference type="AlphaFoldDB" id="A0A9P6UCT8"/>
<dbReference type="EMBL" id="JAAAJB010000023">
    <property type="protein sequence ID" value="KAG0269521.1"/>
    <property type="molecule type" value="Genomic_DNA"/>
</dbReference>
<dbReference type="Gene3D" id="1.20.1250.20">
    <property type="entry name" value="MFS general substrate transporter like domains"/>
    <property type="match status" value="1"/>
</dbReference>
<evidence type="ECO:0000313" key="7">
    <source>
        <dbReference type="EMBL" id="KAG0269521.1"/>
    </source>
</evidence>
<evidence type="ECO:0000256" key="4">
    <source>
        <dbReference type="ARBA" id="ARBA00023136"/>
    </source>
</evidence>
<keyword evidence="2 6" id="KW-0812">Transmembrane</keyword>
<evidence type="ECO:0000256" key="6">
    <source>
        <dbReference type="SAM" id="Phobius"/>
    </source>
</evidence>
<reference evidence="7" key="1">
    <citation type="journal article" date="2020" name="Fungal Divers.">
        <title>Resolving the Mortierellaceae phylogeny through synthesis of multi-gene phylogenetics and phylogenomics.</title>
        <authorList>
            <person name="Vandepol N."/>
            <person name="Liber J."/>
            <person name="Desiro A."/>
            <person name="Na H."/>
            <person name="Kennedy M."/>
            <person name="Barry K."/>
            <person name="Grigoriev I.V."/>
            <person name="Miller A.N."/>
            <person name="O'Donnell K."/>
            <person name="Stajich J.E."/>
            <person name="Bonito G."/>
        </authorList>
    </citation>
    <scope>NUCLEOTIDE SEQUENCE</scope>
    <source>
        <strain evidence="7">BC1065</strain>
    </source>
</reference>
<keyword evidence="4 6" id="KW-0472">Membrane</keyword>
<keyword evidence="8" id="KW-1185">Reference proteome</keyword>
<dbReference type="GO" id="GO:0022857">
    <property type="term" value="F:transmembrane transporter activity"/>
    <property type="evidence" value="ECO:0007669"/>
    <property type="project" value="InterPro"/>
</dbReference>
<name>A0A9P6UCT8_9FUNG</name>
<evidence type="ECO:0000256" key="5">
    <source>
        <dbReference type="SAM" id="MobiDB-lite"/>
    </source>
</evidence>
<dbReference type="InterPro" id="IPR011701">
    <property type="entry name" value="MFS"/>
</dbReference>
<feature type="compositionally biased region" description="Acidic residues" evidence="5">
    <location>
        <begin position="308"/>
        <end position="326"/>
    </location>
</feature>
<feature type="region of interest" description="Disordered" evidence="5">
    <location>
        <begin position="295"/>
        <end position="351"/>
    </location>
</feature>
<dbReference type="PANTHER" id="PTHR23507:SF1">
    <property type="entry name" value="FI18259P1-RELATED"/>
    <property type="match status" value="1"/>
</dbReference>
<evidence type="ECO:0000313" key="8">
    <source>
        <dbReference type="Proteomes" id="UP000807716"/>
    </source>
</evidence>
<comment type="subcellular location">
    <subcellularLocation>
        <location evidence="1">Membrane</location>
        <topology evidence="1">Multi-pass membrane protein</topology>
    </subcellularLocation>
</comment>
<dbReference type="Pfam" id="PF07690">
    <property type="entry name" value="MFS_1"/>
    <property type="match status" value="1"/>
</dbReference>
<keyword evidence="3 6" id="KW-1133">Transmembrane helix</keyword>
<comment type="caution">
    <text evidence="7">The sequence shown here is derived from an EMBL/GenBank/DDBJ whole genome shotgun (WGS) entry which is preliminary data.</text>
</comment>
<evidence type="ECO:0000256" key="2">
    <source>
        <dbReference type="ARBA" id="ARBA00022692"/>
    </source>
</evidence>